<dbReference type="RefSeq" id="WP_076367971.1">
    <property type="nucleotide sequence ID" value="NZ_FTOM01000019.1"/>
</dbReference>
<name>A0A1N7N5K3_9RHOB</name>
<evidence type="ECO:0000313" key="1">
    <source>
        <dbReference type="EMBL" id="SIS93421.1"/>
    </source>
</evidence>
<dbReference type="EMBL" id="FTOM01000019">
    <property type="protein sequence ID" value="SIS93421.1"/>
    <property type="molecule type" value="Genomic_DNA"/>
</dbReference>
<evidence type="ECO:0000313" key="2">
    <source>
        <dbReference type="Proteomes" id="UP000186098"/>
    </source>
</evidence>
<protein>
    <submittedName>
        <fullName evidence="1">Uncharacterized protein</fullName>
    </submittedName>
</protein>
<proteinExistence type="predicted"/>
<sequence>MTEHECDMLLTLQWPAVVRWAKRQEEAWIKGFALSIAGKGKRQDWLPSPKQERLMRRLIDAQRADDQALLNGEGLIELVED</sequence>
<keyword evidence="2" id="KW-1185">Reference proteome</keyword>
<reference evidence="2" key="1">
    <citation type="submission" date="2017-01" db="EMBL/GenBank/DDBJ databases">
        <authorList>
            <person name="Varghese N."/>
            <person name="Submissions S."/>
        </authorList>
    </citation>
    <scope>NUCLEOTIDE SEQUENCE [LARGE SCALE GENOMIC DNA]</scope>
    <source>
        <strain evidence="2">DSM 18714</strain>
    </source>
</reference>
<gene>
    <name evidence="1" type="ORF">SAMN05421795_1196</name>
</gene>
<dbReference type="AlphaFoldDB" id="A0A1N7N5K3"/>
<dbReference type="Proteomes" id="UP000186098">
    <property type="component" value="Unassembled WGS sequence"/>
</dbReference>
<dbReference type="OrthoDB" id="7866188at2"/>
<accession>A0A1N7N5K3</accession>
<dbReference type="STRING" id="407234.SAMN05421795_1196"/>
<organism evidence="1 2">
    <name type="scientific">Phaeovulum vinaykumarii</name>
    <dbReference type="NCBI Taxonomy" id="407234"/>
    <lineage>
        <taxon>Bacteria</taxon>
        <taxon>Pseudomonadati</taxon>
        <taxon>Pseudomonadota</taxon>
        <taxon>Alphaproteobacteria</taxon>
        <taxon>Rhodobacterales</taxon>
        <taxon>Paracoccaceae</taxon>
        <taxon>Phaeovulum</taxon>
    </lineage>
</organism>